<dbReference type="EMBL" id="JAFBFI010000007">
    <property type="protein sequence ID" value="MBM7692479.1"/>
    <property type="molecule type" value="Genomic_DNA"/>
</dbReference>
<sequence length="184" mass="21538">MQTEGSIVKQTLNSLKKRLEEGGDIIPVQSEHGHVYKATCTFNPPASDEEITNFERQTGLLLPSDYKAFLKIANGCRLFDDIEYGGEIELFSLEQIIELNEHYDQFEGCYVIAYIYQDNIVINSKVYSENQKNYLLWKGHIDQFKEALPLKMNFELWLDRFVTSQGAKFWWWSLHTAENYYELS</sequence>
<dbReference type="Gene3D" id="3.40.1580.10">
    <property type="entry name" value="SMI1/KNR4-like"/>
    <property type="match status" value="1"/>
</dbReference>
<evidence type="ECO:0000313" key="2">
    <source>
        <dbReference type="EMBL" id="MBM7692479.1"/>
    </source>
</evidence>
<protein>
    <recommendedName>
        <fullName evidence="1">Knr4/Smi1-like domain-containing protein</fullName>
    </recommendedName>
</protein>
<comment type="caution">
    <text evidence="2">The sequence shown here is derived from an EMBL/GenBank/DDBJ whole genome shotgun (WGS) entry which is preliminary data.</text>
</comment>
<reference evidence="2 3" key="1">
    <citation type="submission" date="2021-01" db="EMBL/GenBank/DDBJ databases">
        <title>Genomic Encyclopedia of Type Strains, Phase IV (KMG-IV): sequencing the most valuable type-strain genomes for metagenomic binning, comparative biology and taxonomic classification.</title>
        <authorList>
            <person name="Goeker M."/>
        </authorList>
    </citation>
    <scope>NUCLEOTIDE SEQUENCE [LARGE SCALE GENOMIC DNA]</scope>
    <source>
        <strain evidence="2 3">DSM 105482</strain>
    </source>
</reference>
<dbReference type="Proteomes" id="UP000823486">
    <property type="component" value="Unassembled WGS sequence"/>
</dbReference>
<feature type="domain" description="Knr4/Smi1-like" evidence="1">
    <location>
        <begin position="45"/>
        <end position="160"/>
    </location>
</feature>
<gene>
    <name evidence="2" type="ORF">JOC77_001909</name>
</gene>
<proteinExistence type="predicted"/>
<accession>A0ABS2QID2</accession>
<dbReference type="InterPro" id="IPR037883">
    <property type="entry name" value="Knr4/Smi1-like_sf"/>
</dbReference>
<evidence type="ECO:0000313" key="3">
    <source>
        <dbReference type="Proteomes" id="UP000823486"/>
    </source>
</evidence>
<dbReference type="SUPFAM" id="SSF160631">
    <property type="entry name" value="SMI1/KNR4-like"/>
    <property type="match status" value="1"/>
</dbReference>
<organism evidence="2 3">
    <name type="scientific">Peribacillus deserti</name>
    <dbReference type="NCBI Taxonomy" id="673318"/>
    <lineage>
        <taxon>Bacteria</taxon>
        <taxon>Bacillati</taxon>
        <taxon>Bacillota</taxon>
        <taxon>Bacilli</taxon>
        <taxon>Bacillales</taxon>
        <taxon>Bacillaceae</taxon>
        <taxon>Peribacillus</taxon>
    </lineage>
</organism>
<dbReference type="SMART" id="SM00860">
    <property type="entry name" value="SMI1_KNR4"/>
    <property type="match status" value="1"/>
</dbReference>
<dbReference type="RefSeq" id="WP_204542127.1">
    <property type="nucleotide sequence ID" value="NZ_JAFBFI010000007.1"/>
</dbReference>
<dbReference type="InterPro" id="IPR018958">
    <property type="entry name" value="Knr4/Smi1-like_dom"/>
</dbReference>
<name>A0ABS2QID2_9BACI</name>
<dbReference type="Pfam" id="PF09346">
    <property type="entry name" value="SMI1_KNR4"/>
    <property type="match status" value="1"/>
</dbReference>
<keyword evidence="3" id="KW-1185">Reference proteome</keyword>
<evidence type="ECO:0000259" key="1">
    <source>
        <dbReference type="SMART" id="SM00860"/>
    </source>
</evidence>